<keyword evidence="1" id="KW-0805">Transcription regulation</keyword>
<dbReference type="eggNOG" id="ENOG502SBQE">
    <property type="taxonomic scope" value="Eukaryota"/>
</dbReference>
<dbReference type="Pfam" id="PF06331">
    <property type="entry name" value="Tfb5"/>
    <property type="match status" value="1"/>
</dbReference>
<dbReference type="OrthoDB" id="354at2759"/>
<name>F2Q0N6_TRIEC</name>
<dbReference type="InterPro" id="IPR009400">
    <property type="entry name" value="TFIIH_TTDA/Tfb5"/>
</dbReference>
<comment type="function">
    <text evidence="1">In NER, TFIIH acts by opening DNA around the lesion to allow the excision of the damaged oligonucleotide and its replacement by a new DNA fragment. In transcription, TFIIH has an essential role in transcription initiation. When the pre-initiation complex (PIC) has been established, TFIIH is required for promoter opening and promoter escape.</text>
</comment>
<evidence type="ECO:0000313" key="2">
    <source>
        <dbReference type="EMBL" id="EGE07704.1"/>
    </source>
</evidence>
<keyword evidence="3" id="KW-1185">Reference proteome</keyword>
<reference evidence="3" key="1">
    <citation type="journal article" date="2012" name="MBio">
        <title>Comparative genome analysis of Trichophyton rubrum and related dermatophytes reveals candidate genes involved in infection.</title>
        <authorList>
            <person name="Martinez D.A."/>
            <person name="Oliver B.G."/>
            <person name="Graeser Y."/>
            <person name="Goldberg J.M."/>
            <person name="Li W."/>
            <person name="Martinez-Rossi N.M."/>
            <person name="Monod M."/>
            <person name="Shelest E."/>
            <person name="Barton R.C."/>
            <person name="Birch E."/>
            <person name="Brakhage A.A."/>
            <person name="Chen Z."/>
            <person name="Gurr S.J."/>
            <person name="Heiman D."/>
            <person name="Heitman J."/>
            <person name="Kosti I."/>
            <person name="Rossi A."/>
            <person name="Saif S."/>
            <person name="Samalova M."/>
            <person name="Saunders C.W."/>
            <person name="Shea T."/>
            <person name="Summerbell R.C."/>
            <person name="Xu J."/>
            <person name="Young S."/>
            <person name="Zeng Q."/>
            <person name="Birren B.W."/>
            <person name="Cuomo C.A."/>
            <person name="White T.C."/>
        </authorList>
    </citation>
    <scope>NUCLEOTIDE SEQUENCE [LARGE SCALE GENOMIC DNA]</scope>
    <source>
        <strain evidence="3">ATCC MYA-4606 / CBS 127.97</strain>
    </source>
</reference>
<dbReference type="EMBL" id="DS995764">
    <property type="protein sequence ID" value="EGE07704.1"/>
    <property type="molecule type" value="Genomic_DNA"/>
</dbReference>
<dbReference type="VEuPathDB" id="FungiDB:TEQG_06687"/>
<keyword evidence="1" id="KW-0227">DNA damage</keyword>
<accession>F2Q0N6</accession>
<comment type="subcellular location">
    <subcellularLocation>
        <location evidence="1">Nucleus</location>
    </subcellularLocation>
</comment>
<keyword evidence="1" id="KW-0234">DNA repair</keyword>
<dbReference type="Proteomes" id="UP000009169">
    <property type="component" value="Unassembled WGS sequence"/>
</dbReference>
<dbReference type="SUPFAM" id="SSF142897">
    <property type="entry name" value="TFB5-like"/>
    <property type="match status" value="1"/>
</dbReference>
<organism evidence="2 3">
    <name type="scientific">Trichophyton equinum (strain ATCC MYA-4606 / CBS 127.97)</name>
    <name type="common">Horse ringworm fungus</name>
    <dbReference type="NCBI Taxonomy" id="559882"/>
    <lineage>
        <taxon>Eukaryota</taxon>
        <taxon>Fungi</taxon>
        <taxon>Dikarya</taxon>
        <taxon>Ascomycota</taxon>
        <taxon>Pezizomycotina</taxon>
        <taxon>Eurotiomycetes</taxon>
        <taxon>Eurotiomycetidae</taxon>
        <taxon>Onygenales</taxon>
        <taxon>Arthrodermataceae</taxon>
        <taxon>Trichophyton</taxon>
    </lineage>
</organism>
<dbReference type="InterPro" id="IPR035935">
    <property type="entry name" value="TFB5-like_sf"/>
</dbReference>
<dbReference type="GO" id="GO:0006367">
    <property type="term" value="P:transcription initiation at RNA polymerase II promoter"/>
    <property type="evidence" value="ECO:0007669"/>
    <property type="project" value="UniProtKB-UniRule"/>
</dbReference>
<dbReference type="SMART" id="SM01395">
    <property type="entry name" value="Tbf5"/>
    <property type="match status" value="1"/>
</dbReference>
<dbReference type="AlphaFoldDB" id="F2Q0N6"/>
<dbReference type="HOGENOM" id="CLU_1760088_0_0_1"/>
<dbReference type="GO" id="GO:0006289">
    <property type="term" value="P:nucleotide-excision repair"/>
    <property type="evidence" value="ECO:0007669"/>
    <property type="project" value="InterPro"/>
</dbReference>
<keyword evidence="1" id="KW-0539">Nucleus</keyword>
<dbReference type="Gene3D" id="3.30.70.1220">
    <property type="entry name" value="TFB5-like"/>
    <property type="match status" value="1"/>
</dbReference>
<dbReference type="GO" id="GO:0000439">
    <property type="term" value="C:transcription factor TFIIH core complex"/>
    <property type="evidence" value="ECO:0007669"/>
    <property type="project" value="UniProtKB-UniRule"/>
</dbReference>
<evidence type="ECO:0000313" key="3">
    <source>
        <dbReference type="Proteomes" id="UP000009169"/>
    </source>
</evidence>
<evidence type="ECO:0000256" key="1">
    <source>
        <dbReference type="RuleBase" id="RU368032"/>
    </source>
</evidence>
<proteinExistence type="inferred from homology"/>
<comment type="similarity">
    <text evidence="1">Belongs to the TFB5 family.</text>
</comment>
<sequence>MPRAVKGVLIECDPSVKAIILKYDRLQNNEYIVEDLEGDDRYLVVKESQLASLKIRLAKAWIFTANSSCAKITNHENDCRSSTENLCNQKNPSQSNWHSSTALRTIHWNPLLHPGWSLSNNVSVPRNHQVTETMTTHRNYSNNPPETPECSYLINRTAPCRLTHPQLLSMVLEICRD</sequence>
<protein>
    <recommendedName>
        <fullName evidence="1">General transcription and DNA repair factor IIH subunit TFB5</fullName>
    </recommendedName>
</protein>
<gene>
    <name evidence="2" type="ORF">TEQG_06687</name>
</gene>
<keyword evidence="1" id="KW-0804">Transcription</keyword>
<comment type="subunit">
    <text evidence="1">Component of the 7-subunit TFIIH core complex.</text>
</comment>